<dbReference type="EMBL" id="UINC01016245">
    <property type="protein sequence ID" value="SVA67789.1"/>
    <property type="molecule type" value="Genomic_DNA"/>
</dbReference>
<reference evidence="2" key="1">
    <citation type="submission" date="2018-05" db="EMBL/GenBank/DDBJ databases">
        <authorList>
            <person name="Lanie J.A."/>
            <person name="Ng W.-L."/>
            <person name="Kazmierczak K.M."/>
            <person name="Andrzejewski T.M."/>
            <person name="Davidsen T.M."/>
            <person name="Wayne K.J."/>
            <person name="Tettelin H."/>
            <person name="Glass J.I."/>
            <person name="Rusch D."/>
            <person name="Podicherti R."/>
            <person name="Tsui H.-C.T."/>
            <person name="Winkler M.E."/>
        </authorList>
    </citation>
    <scope>NUCLEOTIDE SEQUENCE</scope>
</reference>
<feature type="transmembrane region" description="Helical" evidence="1">
    <location>
        <begin position="163"/>
        <end position="182"/>
    </location>
</feature>
<proteinExistence type="predicted"/>
<gene>
    <name evidence="2" type="ORF">METZ01_LOCUS120643</name>
</gene>
<evidence type="ECO:0000313" key="2">
    <source>
        <dbReference type="EMBL" id="SVA67789.1"/>
    </source>
</evidence>
<keyword evidence="1" id="KW-1133">Transmembrane helix</keyword>
<keyword evidence="1" id="KW-0472">Membrane</keyword>
<name>A0A381XSP2_9ZZZZ</name>
<organism evidence="2">
    <name type="scientific">marine metagenome</name>
    <dbReference type="NCBI Taxonomy" id="408172"/>
    <lineage>
        <taxon>unclassified sequences</taxon>
        <taxon>metagenomes</taxon>
        <taxon>ecological metagenomes</taxon>
    </lineage>
</organism>
<evidence type="ECO:0000256" key="1">
    <source>
        <dbReference type="SAM" id="Phobius"/>
    </source>
</evidence>
<dbReference type="AlphaFoldDB" id="A0A381XSP2"/>
<sequence length="230" mass="26110">MYNRLYKLILTRIPLFSLSAFVVLIFLSVILYPGSTYRDNSTSQYHFFDNFLSDLGRTVTFGGDTNYFSCFLFTNALCITGVMFMIFYVVLPWFFKEDNYFTLSIVGSILGILGCACFVGTGLTPADLYLDAHIFFSNYIFYLSFLATLIYSYVVIRSDKLNTFYGIGYFAFAISLVSYILILEFGPHPSESDFSLLFQATSQKIITICFVLATWMLSKGINKSINKVTG</sequence>
<feature type="transmembrane region" description="Helical" evidence="1">
    <location>
        <begin position="12"/>
        <end position="32"/>
    </location>
</feature>
<keyword evidence="1" id="KW-0812">Transmembrane</keyword>
<feature type="transmembrane region" description="Helical" evidence="1">
    <location>
        <begin position="66"/>
        <end position="91"/>
    </location>
</feature>
<feature type="transmembrane region" description="Helical" evidence="1">
    <location>
        <begin position="194"/>
        <end position="217"/>
    </location>
</feature>
<protein>
    <recommendedName>
        <fullName evidence="3">DUF998 domain-containing protein</fullName>
    </recommendedName>
</protein>
<accession>A0A381XSP2</accession>
<feature type="transmembrane region" description="Helical" evidence="1">
    <location>
        <begin position="103"/>
        <end position="123"/>
    </location>
</feature>
<evidence type="ECO:0008006" key="3">
    <source>
        <dbReference type="Google" id="ProtNLM"/>
    </source>
</evidence>
<feature type="transmembrane region" description="Helical" evidence="1">
    <location>
        <begin position="135"/>
        <end position="156"/>
    </location>
</feature>